<protein>
    <submittedName>
        <fullName evidence="1">Uncharacterized protein</fullName>
    </submittedName>
</protein>
<keyword evidence="2" id="KW-1185">Reference proteome</keyword>
<feature type="non-terminal residue" evidence="1">
    <location>
        <position position="1"/>
    </location>
</feature>
<organism evidence="1 2">
    <name type="scientific">Rhizophlyctis rosea</name>
    <dbReference type="NCBI Taxonomy" id="64517"/>
    <lineage>
        <taxon>Eukaryota</taxon>
        <taxon>Fungi</taxon>
        <taxon>Fungi incertae sedis</taxon>
        <taxon>Chytridiomycota</taxon>
        <taxon>Chytridiomycota incertae sedis</taxon>
        <taxon>Chytridiomycetes</taxon>
        <taxon>Rhizophlyctidales</taxon>
        <taxon>Rhizophlyctidaceae</taxon>
        <taxon>Rhizophlyctis</taxon>
    </lineage>
</organism>
<dbReference type="EMBL" id="JADGJD010003110">
    <property type="protein sequence ID" value="KAJ3025615.1"/>
    <property type="molecule type" value="Genomic_DNA"/>
</dbReference>
<evidence type="ECO:0000313" key="2">
    <source>
        <dbReference type="Proteomes" id="UP001212841"/>
    </source>
</evidence>
<reference evidence="1" key="1">
    <citation type="submission" date="2020-05" db="EMBL/GenBank/DDBJ databases">
        <title>Phylogenomic resolution of chytrid fungi.</title>
        <authorList>
            <person name="Stajich J.E."/>
            <person name="Amses K."/>
            <person name="Simmons R."/>
            <person name="Seto K."/>
            <person name="Myers J."/>
            <person name="Bonds A."/>
            <person name="Quandt C.A."/>
            <person name="Barry K."/>
            <person name="Liu P."/>
            <person name="Grigoriev I."/>
            <person name="Longcore J.E."/>
            <person name="James T.Y."/>
        </authorList>
    </citation>
    <scope>NUCLEOTIDE SEQUENCE</scope>
    <source>
        <strain evidence="1">JEL0318</strain>
    </source>
</reference>
<sequence>ISPCPKIVKGGKCPNSDLCPQVRLAPCGTEPETWPVVGECYVESVDPLQCTLDITPCPNKA</sequence>
<dbReference type="Proteomes" id="UP001212841">
    <property type="component" value="Unassembled WGS sequence"/>
</dbReference>
<gene>
    <name evidence="1" type="ORF">HK097_006648</name>
</gene>
<dbReference type="AlphaFoldDB" id="A0AAD5RZ85"/>
<accession>A0AAD5RZ85</accession>
<evidence type="ECO:0000313" key="1">
    <source>
        <dbReference type="EMBL" id="KAJ3025615.1"/>
    </source>
</evidence>
<comment type="caution">
    <text evidence="1">The sequence shown here is derived from an EMBL/GenBank/DDBJ whole genome shotgun (WGS) entry which is preliminary data.</text>
</comment>
<name>A0AAD5RZ85_9FUNG</name>
<proteinExistence type="predicted"/>